<comment type="caution">
    <text evidence="2">The sequence shown here is derived from an EMBL/GenBank/DDBJ whole genome shotgun (WGS) entry which is preliminary data.</text>
</comment>
<feature type="domain" description="Peptidase M28" evidence="1">
    <location>
        <begin position="58"/>
        <end position="243"/>
    </location>
</feature>
<dbReference type="RefSeq" id="WP_124328696.1">
    <property type="nucleotide sequence ID" value="NZ_BEXT01000001.1"/>
</dbReference>
<accession>A0A401FWS9</accession>
<name>A0A401FWS9_9BACT</name>
<dbReference type="InterPro" id="IPR045175">
    <property type="entry name" value="M28_fam"/>
</dbReference>
<evidence type="ECO:0000259" key="1">
    <source>
        <dbReference type="Pfam" id="PF04389"/>
    </source>
</evidence>
<dbReference type="Proteomes" id="UP000288096">
    <property type="component" value="Unassembled WGS sequence"/>
</dbReference>
<organism evidence="2 3">
    <name type="scientific">Desulfonema ishimotonii</name>
    <dbReference type="NCBI Taxonomy" id="45657"/>
    <lineage>
        <taxon>Bacteria</taxon>
        <taxon>Pseudomonadati</taxon>
        <taxon>Thermodesulfobacteriota</taxon>
        <taxon>Desulfobacteria</taxon>
        <taxon>Desulfobacterales</taxon>
        <taxon>Desulfococcaceae</taxon>
        <taxon>Desulfonema</taxon>
    </lineage>
</organism>
<dbReference type="EMBL" id="BEXT01000001">
    <property type="protein sequence ID" value="GBC61399.1"/>
    <property type="molecule type" value="Genomic_DNA"/>
</dbReference>
<dbReference type="OrthoDB" id="9789219at2"/>
<sequence>MLIRQLTEHIDILCRSERVPGSPGYHRTQAYLCDQIERMGHNAARQPFRCVPFGSGLNIFAETGPAEGPRTVIGAHYESLPQSGLGADDNASAVAVTLEMLSRAPDDRPLTFVFFDMEENFGTGPVRGSDAFVKNYPKPVRQAVIFDLVGGALLPGFEKVYLQFGPALPGLESPDLEFFHLPMRFLEPMGPWFPRSDYHRFRQKRIPFTFISSGTPWYYHTRSDTPDRLHIGKMASLARCMMETLASDPPAPAPPDWSRFRPFLRKVLDLPEFQDPFLKKLFLKKGNPGHPDMVRLYLKILPRLKKLGPTLWK</sequence>
<dbReference type="Pfam" id="PF04389">
    <property type="entry name" value="Peptidase_M28"/>
    <property type="match status" value="1"/>
</dbReference>
<protein>
    <recommendedName>
        <fullName evidence="1">Peptidase M28 domain-containing protein</fullName>
    </recommendedName>
</protein>
<proteinExistence type="predicted"/>
<dbReference type="InterPro" id="IPR007484">
    <property type="entry name" value="Peptidase_M28"/>
</dbReference>
<dbReference type="GO" id="GO:0008235">
    <property type="term" value="F:metalloexopeptidase activity"/>
    <property type="evidence" value="ECO:0007669"/>
    <property type="project" value="InterPro"/>
</dbReference>
<dbReference type="SUPFAM" id="SSF53187">
    <property type="entry name" value="Zn-dependent exopeptidases"/>
    <property type="match status" value="1"/>
</dbReference>
<dbReference type="AlphaFoldDB" id="A0A401FWS9"/>
<dbReference type="GO" id="GO:0006508">
    <property type="term" value="P:proteolysis"/>
    <property type="evidence" value="ECO:0007669"/>
    <property type="project" value="InterPro"/>
</dbReference>
<gene>
    <name evidence="2" type="ORF">DENIS_2359</name>
</gene>
<evidence type="ECO:0000313" key="2">
    <source>
        <dbReference type="EMBL" id="GBC61399.1"/>
    </source>
</evidence>
<dbReference type="PANTHER" id="PTHR12147">
    <property type="entry name" value="METALLOPEPTIDASE M28 FAMILY MEMBER"/>
    <property type="match status" value="1"/>
</dbReference>
<keyword evidence="3" id="KW-1185">Reference proteome</keyword>
<dbReference type="PANTHER" id="PTHR12147:SF26">
    <property type="entry name" value="PEPTIDASE M28 DOMAIN-CONTAINING PROTEIN"/>
    <property type="match status" value="1"/>
</dbReference>
<evidence type="ECO:0000313" key="3">
    <source>
        <dbReference type="Proteomes" id="UP000288096"/>
    </source>
</evidence>
<reference evidence="3" key="2">
    <citation type="submission" date="2019-01" db="EMBL/GenBank/DDBJ databases">
        <title>Genome sequence of Desulfonema ishimotonii strain Tokyo 01.</title>
        <authorList>
            <person name="Fukui M."/>
        </authorList>
    </citation>
    <scope>NUCLEOTIDE SEQUENCE [LARGE SCALE GENOMIC DNA]</scope>
    <source>
        <strain evidence="3">Tokyo 01</strain>
    </source>
</reference>
<dbReference type="Gene3D" id="3.40.630.10">
    <property type="entry name" value="Zn peptidases"/>
    <property type="match status" value="1"/>
</dbReference>
<reference evidence="3" key="1">
    <citation type="submission" date="2017-11" db="EMBL/GenBank/DDBJ databases">
        <authorList>
            <person name="Watanabe M."/>
            <person name="Kojima H."/>
        </authorList>
    </citation>
    <scope>NUCLEOTIDE SEQUENCE [LARGE SCALE GENOMIC DNA]</scope>
    <source>
        <strain evidence="3">Tokyo 01</strain>
    </source>
</reference>